<evidence type="ECO:0000313" key="3">
    <source>
        <dbReference type="Proteomes" id="UP000681027"/>
    </source>
</evidence>
<dbReference type="InterPro" id="IPR029491">
    <property type="entry name" value="Helicase_HTH"/>
</dbReference>
<evidence type="ECO:0000259" key="1">
    <source>
        <dbReference type="Pfam" id="PF14493"/>
    </source>
</evidence>
<proteinExistence type="predicted"/>
<organism evidence="2 3">
    <name type="scientific">Cytobacillus citreus</name>
    <dbReference type="NCBI Taxonomy" id="2833586"/>
    <lineage>
        <taxon>Bacteria</taxon>
        <taxon>Bacillati</taxon>
        <taxon>Bacillota</taxon>
        <taxon>Bacilli</taxon>
        <taxon>Bacillales</taxon>
        <taxon>Bacillaceae</taxon>
        <taxon>Cytobacillus</taxon>
    </lineage>
</organism>
<reference evidence="2 3" key="1">
    <citation type="submission" date="2021-05" db="EMBL/GenBank/DDBJ databases">
        <title>Novel Bacillus species.</title>
        <authorList>
            <person name="Liu G."/>
        </authorList>
    </citation>
    <scope>NUCLEOTIDE SEQUENCE [LARGE SCALE GENOMIC DNA]</scope>
    <source>
        <strain evidence="2 3">FJAT-49705</strain>
    </source>
</reference>
<dbReference type="PIRSF" id="PIRSF021350">
    <property type="entry name" value="UCP021350"/>
    <property type="match status" value="1"/>
</dbReference>
<dbReference type="EMBL" id="JAGYPM010000003">
    <property type="protein sequence ID" value="MBS4191073.1"/>
    <property type="molecule type" value="Genomic_DNA"/>
</dbReference>
<name>A0ABS5NVC8_9BACI</name>
<gene>
    <name evidence="2" type="ORF">KHA94_12860</name>
</gene>
<dbReference type="Pfam" id="PF14493">
    <property type="entry name" value="HTH_40"/>
    <property type="match status" value="1"/>
</dbReference>
<sequence>MNDSLIKMLILYCLHRIDRQRTIFSIFHLLKGKKSAQTIQDAHFFQLTNLFHTFTDLTRTEFEELVLEMEKQGYLEGFPHQSFRLTSDGYKHMELFFEKQPIPMSLNGWKFHQVTELFWERLSLAVQVVSHLKSWDSKFIPIQRKKELHSWLKGFIQRTGLNREELGVKLYEELVDCLEEYKENDPSLLVLRLTGYQIIGLTTRQAAEKMNVDNDTYQLRFIALIHYMLENIQENPTDYPILRLFVTEDNEIFPLTHSAKKTYDLLKKGFFIEEIARIRRLKSNTIEDHIVEISLNSSSFDISSFVSTEKQKLILDAIMASNSKQLKQIRQFIPDANYFEIRLVLTRVGEKI</sequence>
<dbReference type="Proteomes" id="UP000681027">
    <property type="component" value="Unassembled WGS sequence"/>
</dbReference>
<dbReference type="RefSeq" id="WP_213102534.1">
    <property type="nucleotide sequence ID" value="NZ_JAGYPM010000003.1"/>
</dbReference>
<evidence type="ECO:0000313" key="2">
    <source>
        <dbReference type="EMBL" id="MBS4191073.1"/>
    </source>
</evidence>
<keyword evidence="3" id="KW-1185">Reference proteome</keyword>
<comment type="caution">
    <text evidence="2">The sequence shown here is derived from an EMBL/GenBank/DDBJ whole genome shotgun (WGS) entry which is preliminary data.</text>
</comment>
<feature type="domain" description="Helicase Helix-turn-helix" evidence="1">
    <location>
        <begin position="258"/>
        <end position="345"/>
    </location>
</feature>
<accession>A0ABS5NVC8</accession>
<protein>
    <submittedName>
        <fullName evidence="2">Helix-turn-helix domain-containing protein</fullName>
    </submittedName>
</protein>
<dbReference type="InterPro" id="IPR008308">
    <property type="entry name" value="YpbB-like"/>
</dbReference>